<feature type="transmembrane region" description="Helical" evidence="3">
    <location>
        <begin position="166"/>
        <end position="186"/>
    </location>
</feature>
<evidence type="ECO:0000259" key="4">
    <source>
        <dbReference type="Pfam" id="PF00892"/>
    </source>
</evidence>
<feature type="transmembrane region" description="Helical" evidence="3">
    <location>
        <begin position="223"/>
        <end position="244"/>
    </location>
</feature>
<keyword evidence="3" id="KW-1133">Transmembrane helix</keyword>
<feature type="transmembrane region" description="Helical" evidence="3">
    <location>
        <begin position="250"/>
        <end position="270"/>
    </location>
</feature>
<feature type="transmembrane region" description="Helical" evidence="3">
    <location>
        <begin position="291"/>
        <end position="313"/>
    </location>
</feature>
<feature type="transmembrane region" description="Helical" evidence="3">
    <location>
        <begin position="192"/>
        <end position="211"/>
    </location>
</feature>
<dbReference type="EMBL" id="JALGAR010000001">
    <property type="protein sequence ID" value="MCI4656568.1"/>
    <property type="molecule type" value="Genomic_DNA"/>
</dbReference>
<dbReference type="InterPro" id="IPR037185">
    <property type="entry name" value="EmrE-like"/>
</dbReference>
<dbReference type="AlphaFoldDB" id="A0AA41QSV3"/>
<keyword evidence="3" id="KW-0472">Membrane</keyword>
<feature type="domain" description="EamA" evidence="4">
    <location>
        <begin position="225"/>
        <end position="363"/>
    </location>
</feature>
<dbReference type="InterPro" id="IPR000620">
    <property type="entry name" value="EamA_dom"/>
</dbReference>
<feature type="transmembrane region" description="Helical" evidence="3">
    <location>
        <begin position="319"/>
        <end position="341"/>
    </location>
</feature>
<evidence type="ECO:0000256" key="1">
    <source>
        <dbReference type="ARBA" id="ARBA00007362"/>
    </source>
</evidence>
<comment type="similarity">
    <text evidence="1">Belongs to the EamA transporter family.</text>
</comment>
<dbReference type="Pfam" id="PF00892">
    <property type="entry name" value="EamA"/>
    <property type="match status" value="2"/>
</dbReference>
<proteinExistence type="inferred from homology"/>
<evidence type="ECO:0000256" key="2">
    <source>
        <dbReference type="SAM" id="MobiDB-lite"/>
    </source>
</evidence>
<keyword evidence="3" id="KW-0812">Transmembrane</keyword>
<evidence type="ECO:0000313" key="6">
    <source>
        <dbReference type="Proteomes" id="UP001165341"/>
    </source>
</evidence>
<feature type="domain" description="EamA" evidence="4">
    <location>
        <begin position="80"/>
        <end position="210"/>
    </location>
</feature>
<comment type="caution">
    <text evidence="5">The sequence shown here is derived from an EMBL/GenBank/DDBJ whole genome shotgun (WGS) entry which is preliminary data.</text>
</comment>
<dbReference type="RefSeq" id="WP_243010701.1">
    <property type="nucleotide sequence ID" value="NZ_JALGAR010000001.1"/>
</dbReference>
<reference evidence="5" key="1">
    <citation type="submission" date="2022-03" db="EMBL/GenBank/DDBJ databases">
        <title>Cryobacterium sp. nov. strain ZS14-85, isolated from Antarctic soil.</title>
        <authorList>
            <person name="Li J."/>
            <person name="Niu G."/>
        </authorList>
    </citation>
    <scope>NUCLEOTIDE SEQUENCE</scope>
    <source>
        <strain evidence="5">ZS14-85</strain>
    </source>
</reference>
<accession>A0AA41QSV3</accession>
<sequence>MPEVKQPRGVRATHASPAPARSGHAPTLAPTRARPDSAVLRRPRVRRPGSAGPNERGASAAHAALPRRAVVLEDGLVILVVVLTLASALSYGISDFFGTLGARRFGVLPATTLTYLWATVALSAGLLVVGGTWSEGAVFWGAVSGVAAVVGFVLFYQALTVGPVSVLSPVIGLLVAGVPVGAATVAGTQLSGAAWVAVGLALASAVLVSTSRREGSARVSRQAWIVGIGSGIAFGLSTVALSFAPGSAGLVPAFVEIGIGLLLLLALGMWRSRSAGGRPFVLGRLRSAGPRWIAGSMVAGVLLGVGDALLLVALYSGNLAVVGVLVALYPVATILLSIAVLGERLTLPQSIGVGTALASSALFALGK</sequence>
<protein>
    <submittedName>
        <fullName evidence="5">EamA family transporter</fullName>
    </submittedName>
</protein>
<dbReference type="GO" id="GO:0016020">
    <property type="term" value="C:membrane"/>
    <property type="evidence" value="ECO:0007669"/>
    <property type="project" value="InterPro"/>
</dbReference>
<evidence type="ECO:0000313" key="5">
    <source>
        <dbReference type="EMBL" id="MCI4656568.1"/>
    </source>
</evidence>
<feature type="transmembrane region" description="Helical" evidence="3">
    <location>
        <begin position="105"/>
        <end position="131"/>
    </location>
</feature>
<keyword evidence="6" id="KW-1185">Reference proteome</keyword>
<organism evidence="5 6">
    <name type="scientific">Cryobacterium zhongshanensis</name>
    <dbReference type="NCBI Taxonomy" id="2928153"/>
    <lineage>
        <taxon>Bacteria</taxon>
        <taxon>Bacillati</taxon>
        <taxon>Actinomycetota</taxon>
        <taxon>Actinomycetes</taxon>
        <taxon>Micrococcales</taxon>
        <taxon>Microbacteriaceae</taxon>
        <taxon>Cryobacterium</taxon>
    </lineage>
</organism>
<gene>
    <name evidence="5" type="ORF">MQH31_01905</name>
</gene>
<evidence type="ECO:0000256" key="3">
    <source>
        <dbReference type="SAM" id="Phobius"/>
    </source>
</evidence>
<feature type="transmembrane region" description="Helical" evidence="3">
    <location>
        <begin position="75"/>
        <end position="93"/>
    </location>
</feature>
<dbReference type="SUPFAM" id="SSF103481">
    <property type="entry name" value="Multidrug resistance efflux transporter EmrE"/>
    <property type="match status" value="2"/>
</dbReference>
<dbReference type="Proteomes" id="UP001165341">
    <property type="component" value="Unassembled WGS sequence"/>
</dbReference>
<feature type="region of interest" description="Disordered" evidence="2">
    <location>
        <begin position="1"/>
        <end position="59"/>
    </location>
</feature>
<name>A0AA41QSV3_9MICO</name>
<feature type="transmembrane region" description="Helical" evidence="3">
    <location>
        <begin position="137"/>
        <end position="159"/>
    </location>
</feature>